<sequence length="377" mass="43396">MGNKLISFTKKRDELKYRGTTCKNCGHPLELSDKFCPNCSQANSVKKLTLRDFFDEFFASVISYDSKLLKTLSALLCRPGRITKDYVNGKRVSYTNPFRFLLSLAIIYFLAISFNSDFSQLDDYAIDEKASSFIGDNGTLNLNFGDNEQQNELSQVMDSLKIADNILKISERIKKRDSIILSHPTSSFNTYQDSTFGNRFSGKYKVISLLINQKEVKSYSKLLDEYDIEDTNENKIVFNTAKSVSKFSKQPGSFLNELISKLPFATFFFLPLFAIFIWLVYIRKKYTYTDHLIFSFHNQSLLFILLIISFLVDSVFKVDSNGIFITIFSVYLFMAMKRFYEQGTLKTIVKYLFLNTIFFILAGISVILLFTGSLITY</sequence>
<evidence type="ECO:0000313" key="2">
    <source>
        <dbReference type="EMBL" id="MRX65736.1"/>
    </source>
</evidence>
<protein>
    <submittedName>
        <fullName evidence="2">DUF3667 domain-containing protein</fullName>
    </submittedName>
</protein>
<feature type="transmembrane region" description="Helical" evidence="1">
    <location>
        <begin position="322"/>
        <end position="340"/>
    </location>
</feature>
<dbReference type="OrthoDB" id="675873at2"/>
<gene>
    <name evidence="2" type="ORF">GJ691_16405</name>
</gene>
<evidence type="ECO:0000313" key="3">
    <source>
        <dbReference type="Proteomes" id="UP000443153"/>
    </source>
</evidence>
<comment type="caution">
    <text evidence="2">The sequence shown here is derived from an EMBL/GenBank/DDBJ whole genome shotgun (WGS) entry which is preliminary data.</text>
</comment>
<proteinExistence type="predicted"/>
<reference evidence="2 3" key="1">
    <citation type="submission" date="2019-11" db="EMBL/GenBank/DDBJ databases">
        <title>Maribacter lutea sp. nov., a marine bacterium isolated from intertidal sand.</title>
        <authorList>
            <person name="Liu A."/>
        </authorList>
    </citation>
    <scope>NUCLEOTIDE SEQUENCE [LARGE SCALE GENOMIC DNA]</scope>
    <source>
        <strain evidence="2 3">RZ05</strain>
    </source>
</reference>
<keyword evidence="3" id="KW-1185">Reference proteome</keyword>
<feature type="transmembrane region" description="Helical" evidence="1">
    <location>
        <begin position="98"/>
        <end position="114"/>
    </location>
</feature>
<keyword evidence="1" id="KW-0472">Membrane</keyword>
<dbReference type="AlphaFoldDB" id="A0A6I2MVM8"/>
<dbReference type="EMBL" id="WKJH01000028">
    <property type="protein sequence ID" value="MRX65736.1"/>
    <property type="molecule type" value="Genomic_DNA"/>
</dbReference>
<feature type="transmembrane region" description="Helical" evidence="1">
    <location>
        <begin position="294"/>
        <end position="316"/>
    </location>
</feature>
<accession>A0A6I2MVM8</accession>
<dbReference type="Pfam" id="PF12412">
    <property type="entry name" value="DUF3667"/>
    <property type="match status" value="1"/>
</dbReference>
<name>A0A6I2MVM8_9FLAO</name>
<feature type="transmembrane region" description="Helical" evidence="1">
    <location>
        <begin position="352"/>
        <end position="375"/>
    </location>
</feature>
<keyword evidence="1" id="KW-1133">Transmembrane helix</keyword>
<evidence type="ECO:0000256" key="1">
    <source>
        <dbReference type="SAM" id="Phobius"/>
    </source>
</evidence>
<organism evidence="2 3">
    <name type="scientific">Maribacter luteus</name>
    <dbReference type="NCBI Taxonomy" id="2594478"/>
    <lineage>
        <taxon>Bacteria</taxon>
        <taxon>Pseudomonadati</taxon>
        <taxon>Bacteroidota</taxon>
        <taxon>Flavobacteriia</taxon>
        <taxon>Flavobacteriales</taxon>
        <taxon>Flavobacteriaceae</taxon>
        <taxon>Maribacter</taxon>
    </lineage>
</organism>
<dbReference type="Proteomes" id="UP000443153">
    <property type="component" value="Unassembled WGS sequence"/>
</dbReference>
<keyword evidence="1" id="KW-0812">Transmembrane</keyword>
<feature type="transmembrane region" description="Helical" evidence="1">
    <location>
        <begin position="262"/>
        <end position="282"/>
    </location>
</feature>
<dbReference type="RefSeq" id="WP_154368869.1">
    <property type="nucleotide sequence ID" value="NZ_WKJH01000028.1"/>
</dbReference>
<dbReference type="InterPro" id="IPR022134">
    <property type="entry name" value="DUF3667"/>
</dbReference>